<proteinExistence type="predicted"/>
<feature type="compositionally biased region" description="Basic and acidic residues" evidence="1">
    <location>
        <begin position="59"/>
        <end position="75"/>
    </location>
</feature>
<evidence type="ECO:0000313" key="2">
    <source>
        <dbReference type="EMBL" id="CAE7735935.1"/>
    </source>
</evidence>
<keyword evidence="3" id="KW-1185">Reference proteome</keyword>
<evidence type="ECO:0000256" key="1">
    <source>
        <dbReference type="SAM" id="MobiDB-lite"/>
    </source>
</evidence>
<protein>
    <submittedName>
        <fullName evidence="2">KCNH2 protein</fullName>
    </submittedName>
</protein>
<dbReference type="EMBL" id="CAJNIZ010045993">
    <property type="protein sequence ID" value="CAE7735935.1"/>
    <property type="molecule type" value="Genomic_DNA"/>
</dbReference>
<reference evidence="2" key="1">
    <citation type="submission" date="2021-02" db="EMBL/GenBank/DDBJ databases">
        <authorList>
            <person name="Dougan E. K."/>
            <person name="Rhodes N."/>
            <person name="Thang M."/>
            <person name="Chan C."/>
        </authorList>
    </citation>
    <scope>NUCLEOTIDE SEQUENCE</scope>
</reference>
<gene>
    <name evidence="2" type="primary">KCNH2</name>
    <name evidence="2" type="ORF">SPIL2461_LOCUS21153</name>
</gene>
<sequence>MRLTKKMDGPAGRAGLSAVHMAIMIARQVPKKGYFGGPGEWTADPVSDMHPKNPCTCQDYRRRGSNRRAEMLKEELGDDDEDQEMPPFEDRPPQQPGPSYQDPEMAGGYGPGPDYGPPMRTGMSYEAPPPDPPMMRSEMPDRLASTGASIKIPGLDEPHLPMPNLNLQLPQSGQSASLPMQTSASALSTSGQYLATPYLAPASPQAAFTTQLPSYPSAAVASPGSRVYTTTLPAQFAPSGSVHIAPASGPAPVVTVPTAYTTSYSLPPSQQ</sequence>
<dbReference type="AlphaFoldDB" id="A0A812XM94"/>
<feature type="region of interest" description="Disordered" evidence="1">
    <location>
        <begin position="36"/>
        <end position="183"/>
    </location>
</feature>
<feature type="compositionally biased region" description="Polar residues" evidence="1">
    <location>
        <begin position="172"/>
        <end position="183"/>
    </location>
</feature>
<accession>A0A812XM94</accession>
<comment type="caution">
    <text evidence="2">The sequence shown here is derived from an EMBL/GenBank/DDBJ whole genome shotgun (WGS) entry which is preliminary data.</text>
</comment>
<dbReference type="Proteomes" id="UP000649617">
    <property type="component" value="Unassembled WGS sequence"/>
</dbReference>
<evidence type="ECO:0000313" key="3">
    <source>
        <dbReference type="Proteomes" id="UP000649617"/>
    </source>
</evidence>
<organism evidence="2 3">
    <name type="scientific">Symbiodinium pilosum</name>
    <name type="common">Dinoflagellate</name>
    <dbReference type="NCBI Taxonomy" id="2952"/>
    <lineage>
        <taxon>Eukaryota</taxon>
        <taxon>Sar</taxon>
        <taxon>Alveolata</taxon>
        <taxon>Dinophyceae</taxon>
        <taxon>Suessiales</taxon>
        <taxon>Symbiodiniaceae</taxon>
        <taxon>Symbiodinium</taxon>
    </lineage>
</organism>
<feature type="compositionally biased region" description="Low complexity" evidence="1">
    <location>
        <begin position="162"/>
        <end position="171"/>
    </location>
</feature>
<dbReference type="OrthoDB" id="10554312at2759"/>
<name>A0A812XM94_SYMPI</name>